<feature type="compositionally biased region" description="Basic and acidic residues" evidence="5">
    <location>
        <begin position="37"/>
        <end position="47"/>
    </location>
</feature>
<feature type="region of interest" description="Disordered" evidence="5">
    <location>
        <begin position="26"/>
        <end position="133"/>
    </location>
</feature>
<dbReference type="PANTHER" id="PTHR30173">
    <property type="entry name" value="SIGMA 19 FACTOR"/>
    <property type="match status" value="1"/>
</dbReference>
<keyword evidence="4" id="KW-0804">Transcription</keyword>
<accession>A0ABZ1LB92</accession>
<protein>
    <submittedName>
        <fullName evidence="7">RNA polymerase subunit sigma-70</fullName>
    </submittedName>
</protein>
<reference evidence="7 8" key="1">
    <citation type="submission" date="2022-10" db="EMBL/GenBank/DDBJ databases">
        <title>The complete genomes of actinobacterial strains from the NBC collection.</title>
        <authorList>
            <person name="Joergensen T.S."/>
            <person name="Alvarez Arevalo M."/>
            <person name="Sterndorff E.B."/>
            <person name="Faurdal D."/>
            <person name="Vuksanovic O."/>
            <person name="Mourched A.-S."/>
            <person name="Charusanti P."/>
            <person name="Shaw S."/>
            <person name="Blin K."/>
            <person name="Weber T."/>
        </authorList>
    </citation>
    <scope>NUCLEOTIDE SEQUENCE [LARGE SCALE GENOMIC DNA]</scope>
    <source>
        <strain evidence="7 8">NBC_00123</strain>
    </source>
</reference>
<feature type="domain" description="RNA polymerase sigma factor 70 region 4 type 2" evidence="6">
    <location>
        <begin position="126"/>
        <end position="176"/>
    </location>
</feature>
<evidence type="ECO:0000259" key="6">
    <source>
        <dbReference type="Pfam" id="PF08281"/>
    </source>
</evidence>
<keyword evidence="3" id="KW-0731">Sigma factor</keyword>
<evidence type="ECO:0000256" key="2">
    <source>
        <dbReference type="ARBA" id="ARBA00023015"/>
    </source>
</evidence>
<keyword evidence="8" id="KW-1185">Reference proteome</keyword>
<name>A0ABZ1LB92_9ACTN</name>
<evidence type="ECO:0000256" key="4">
    <source>
        <dbReference type="ARBA" id="ARBA00023163"/>
    </source>
</evidence>
<evidence type="ECO:0000256" key="5">
    <source>
        <dbReference type="SAM" id="MobiDB-lite"/>
    </source>
</evidence>
<dbReference type="EMBL" id="CP108188">
    <property type="protein sequence ID" value="WTR71700.1"/>
    <property type="molecule type" value="Genomic_DNA"/>
</dbReference>
<dbReference type="Pfam" id="PF08281">
    <property type="entry name" value="Sigma70_r4_2"/>
    <property type="match status" value="1"/>
</dbReference>
<dbReference type="Proteomes" id="UP001622594">
    <property type="component" value="Chromosome"/>
</dbReference>
<dbReference type="Gene3D" id="1.10.10.10">
    <property type="entry name" value="Winged helix-like DNA-binding domain superfamily/Winged helix DNA-binding domain"/>
    <property type="match status" value="1"/>
</dbReference>
<feature type="compositionally biased region" description="Basic and acidic residues" evidence="5">
    <location>
        <begin position="77"/>
        <end position="93"/>
    </location>
</feature>
<evidence type="ECO:0000256" key="1">
    <source>
        <dbReference type="ARBA" id="ARBA00010641"/>
    </source>
</evidence>
<proteinExistence type="inferred from homology"/>
<dbReference type="InterPro" id="IPR052704">
    <property type="entry name" value="ECF_Sigma-70_Domain"/>
</dbReference>
<dbReference type="RefSeq" id="WP_406335298.1">
    <property type="nucleotide sequence ID" value="NZ_CP108188.1"/>
</dbReference>
<dbReference type="SUPFAM" id="SSF54427">
    <property type="entry name" value="NTF2-like"/>
    <property type="match status" value="1"/>
</dbReference>
<dbReference type="SUPFAM" id="SSF88659">
    <property type="entry name" value="Sigma3 and sigma4 domains of RNA polymerase sigma factors"/>
    <property type="match status" value="1"/>
</dbReference>
<feature type="compositionally biased region" description="Low complexity" evidence="5">
    <location>
        <begin position="97"/>
        <end position="119"/>
    </location>
</feature>
<evidence type="ECO:0000256" key="3">
    <source>
        <dbReference type="ARBA" id="ARBA00023082"/>
    </source>
</evidence>
<dbReference type="PANTHER" id="PTHR30173:SF43">
    <property type="entry name" value="ECF RNA POLYMERASE SIGMA FACTOR SIGI-RELATED"/>
    <property type="match status" value="1"/>
</dbReference>
<evidence type="ECO:0000313" key="8">
    <source>
        <dbReference type="Proteomes" id="UP001622594"/>
    </source>
</evidence>
<organism evidence="7 8">
    <name type="scientific">Streptomyces zaomyceticus</name>
    <dbReference type="NCBI Taxonomy" id="68286"/>
    <lineage>
        <taxon>Bacteria</taxon>
        <taxon>Bacillati</taxon>
        <taxon>Actinomycetota</taxon>
        <taxon>Actinomycetes</taxon>
        <taxon>Kitasatosporales</taxon>
        <taxon>Streptomycetaceae</taxon>
        <taxon>Streptomyces</taxon>
    </lineage>
</organism>
<comment type="similarity">
    <text evidence="1">Belongs to the sigma-70 factor family. ECF subfamily.</text>
</comment>
<keyword evidence="2" id="KW-0805">Transcription regulation</keyword>
<feature type="compositionally biased region" description="Pro residues" evidence="5">
    <location>
        <begin position="49"/>
        <end position="68"/>
    </location>
</feature>
<evidence type="ECO:0000313" key="7">
    <source>
        <dbReference type="EMBL" id="WTR71700.1"/>
    </source>
</evidence>
<gene>
    <name evidence="7" type="ORF">OG814_21645</name>
</gene>
<dbReference type="InterPro" id="IPR013249">
    <property type="entry name" value="RNA_pol_sigma70_r4_t2"/>
</dbReference>
<sequence>MDEHTVPAPLFEEHRPRLRAVAYRLLGTSEEAEETLEDVRRTWRAPEHPSGPPPAGPDRADVPPPPGDPTAAVARACLDRLRARETHHEHPWDPWDPWASSGPPRPGGAADPDGPTAADGPEERPLPSALDGLTPPERLAYVLHDEFSVPYEEIAPVVDRTPAATRQLAGRARYRLREAEEMPEPDLSRQREVVAAFLAAARGGDTAALRELLDPEVVLRADTAAVRAGAAAAHGPGAVAEAVAGRAGTARKALVDGAAGLAWPPEGEPRLVFAFTVLDDRITAIDALSDADHLNRLKLRL</sequence>
<dbReference type="InterPro" id="IPR032710">
    <property type="entry name" value="NTF2-like_dom_sf"/>
</dbReference>
<dbReference type="InterPro" id="IPR036388">
    <property type="entry name" value="WH-like_DNA-bd_sf"/>
</dbReference>
<dbReference type="Gene3D" id="3.10.450.50">
    <property type="match status" value="1"/>
</dbReference>
<dbReference type="InterPro" id="IPR013324">
    <property type="entry name" value="RNA_pol_sigma_r3/r4-like"/>
</dbReference>